<evidence type="ECO:0000313" key="4">
    <source>
        <dbReference type="Proteomes" id="UP000682802"/>
    </source>
</evidence>
<evidence type="ECO:0000313" key="3">
    <source>
        <dbReference type="EMBL" id="QWG09894.1"/>
    </source>
</evidence>
<evidence type="ECO:0000313" key="2">
    <source>
        <dbReference type="EMBL" id="QWG09883.1"/>
    </source>
</evidence>
<name>A0ABX8H1X2_9BACT</name>
<dbReference type="EMBL" id="CP076129">
    <property type="protein sequence ID" value="QWG09894.1"/>
    <property type="molecule type" value="Genomic_DNA"/>
</dbReference>
<organism evidence="3 4">
    <name type="scientific">Flammeovirga kamogawensis</name>
    <dbReference type="NCBI Taxonomy" id="373891"/>
    <lineage>
        <taxon>Bacteria</taxon>
        <taxon>Pseudomonadati</taxon>
        <taxon>Bacteroidota</taxon>
        <taxon>Cytophagia</taxon>
        <taxon>Cytophagales</taxon>
        <taxon>Flammeovirgaceae</taxon>
        <taxon>Flammeovirga</taxon>
    </lineage>
</organism>
<evidence type="ECO:0000313" key="1">
    <source>
        <dbReference type="EMBL" id="QWG09250.1"/>
    </source>
</evidence>
<proteinExistence type="predicted"/>
<sequence length="147" mass="17289">MIENIFTTFHDGGITGWEGDLKQLTLKIECQYLGKEFQEGFNFFYLLIYNIEHIELEPWMNPITLKKINWTELKDIFKAELEIGYAETLNGIVKVSCNQHNTNYDYCGGNLLIKAEKIEIKNHLKQKIKPTDLFKASENYWNKFSNN</sequence>
<dbReference type="RefSeq" id="WP_215586360.1">
    <property type="nucleotide sequence ID" value="NZ_CP076129.1"/>
</dbReference>
<dbReference type="Proteomes" id="UP000682802">
    <property type="component" value="Chromosome 2"/>
</dbReference>
<protein>
    <recommendedName>
        <fullName evidence="5">Immunity protein 50</fullName>
    </recommendedName>
</protein>
<keyword evidence="4" id="KW-1185">Reference proteome</keyword>
<accession>A0ABX8H1X2</accession>
<dbReference type="EMBL" id="CP076129">
    <property type="protein sequence ID" value="QWG09250.1"/>
    <property type="molecule type" value="Genomic_DNA"/>
</dbReference>
<reference evidence="3 4" key="1">
    <citation type="submission" date="2021-05" db="EMBL/GenBank/DDBJ databases">
        <title>Comparative genomic studies on the polysaccharide-degrading batcterial strains of the Flammeovirga genus.</title>
        <authorList>
            <person name="Zewei F."/>
            <person name="Zheng Z."/>
            <person name="Yu L."/>
            <person name="Ruyue G."/>
            <person name="Yanhong M."/>
            <person name="Yuanyuan C."/>
            <person name="Jingyan G."/>
            <person name="Wenjun H."/>
        </authorList>
    </citation>
    <scope>NUCLEOTIDE SEQUENCE [LARGE SCALE GENOMIC DNA]</scope>
    <source>
        <strain evidence="3 4">YS10</strain>
    </source>
</reference>
<gene>
    <name evidence="2" type="ORF">KM029_19575</name>
    <name evidence="3" type="ORF">KM029_19630</name>
    <name evidence="1" type="ORF">KM029_21840</name>
</gene>
<dbReference type="EMBL" id="CP076129">
    <property type="protein sequence ID" value="QWG09883.1"/>
    <property type="molecule type" value="Genomic_DNA"/>
</dbReference>
<evidence type="ECO:0008006" key="5">
    <source>
        <dbReference type="Google" id="ProtNLM"/>
    </source>
</evidence>